<evidence type="ECO:0000313" key="12">
    <source>
        <dbReference type="EMBL" id="MTV49694.1"/>
    </source>
</evidence>
<evidence type="ECO:0000256" key="2">
    <source>
        <dbReference type="ARBA" id="ARBA00006601"/>
    </source>
</evidence>
<dbReference type="OrthoDB" id="9803238at2"/>
<feature type="binding site" evidence="9">
    <location>
        <begin position="259"/>
        <end position="263"/>
    </location>
    <ligand>
        <name>substrate</name>
    </ligand>
</feature>
<keyword evidence="5 7" id="KW-0520">NAD</keyword>
<dbReference type="NCBIfam" id="TIGR03026">
    <property type="entry name" value="NDP-sugDHase"/>
    <property type="match status" value="1"/>
</dbReference>
<protein>
    <recommendedName>
        <fullName evidence="3 7">UDP-glucose 6-dehydrogenase</fullName>
        <ecNumber evidence="3 7">1.1.1.22</ecNumber>
    </recommendedName>
</protein>
<sequence length="441" mass="47848">MLLEISVIGLGKLGLCTAACFASKGHQVYGYDMNQFIREYLLERKCPINETGLSDLLNKCWDNLHIATDVEEAIMNSDVTLIIVPTPSDPSGRFVNDYVIRVLESIGPVLAKKQSYHVVDVVSTVMPGSSENQFKVLLERLSGRTCGKDFGLVYNPEFIALGSVIHDFLHPDLVLIGASDDLAGNKVKDLYLSMVNSQPKVAVMSLLNAEITKLSLNCYVTMKISFANELASICEQIPGADVDAITSAIGSDSRVGSKYLKAGLGFGGPCFPRDNIAFQAFAREAGAQARIGAQVVAINDDVVNRLFAQVQRHVKAGGRVALLGLAYKPGTHIVEESDALALTEKLVEAGYDVSLHDPVAIGEAKKSLGEKASFFADPYQAAAGADAVLWMTNWSEYAEIDWVKVAQAAQPQALLVDSWRNVTDEEVRKLFRYKALGLGIE</sequence>
<dbReference type="InterPro" id="IPR028357">
    <property type="entry name" value="UDPglc_DH_bac"/>
</dbReference>
<dbReference type="PIRSF" id="PIRSF000124">
    <property type="entry name" value="UDPglc_GDPman_dh"/>
    <property type="match status" value="1"/>
</dbReference>
<dbReference type="AlphaFoldDB" id="A0A6I3SLA8"/>
<dbReference type="InterPro" id="IPR001732">
    <property type="entry name" value="UDP-Glc/GDP-Man_DH_N"/>
</dbReference>
<dbReference type="UniPathway" id="UPA00038">
    <property type="reaction ID" value="UER00491"/>
</dbReference>
<feature type="binding site" evidence="9">
    <location>
        <position position="213"/>
    </location>
    <ligand>
        <name>substrate</name>
    </ligand>
</feature>
<dbReference type="SUPFAM" id="SSF51735">
    <property type="entry name" value="NAD(P)-binding Rossmann-fold domains"/>
    <property type="match status" value="1"/>
</dbReference>
<comment type="caution">
    <text evidence="12">The sequence shown here is derived from an EMBL/GenBank/DDBJ whole genome shotgun (WGS) entry which is preliminary data.</text>
</comment>
<organism evidence="12 13">
    <name type="scientific">Heliobacterium mobile</name>
    <name type="common">Heliobacillus mobilis</name>
    <dbReference type="NCBI Taxonomy" id="28064"/>
    <lineage>
        <taxon>Bacteria</taxon>
        <taxon>Bacillati</taxon>
        <taxon>Bacillota</taxon>
        <taxon>Clostridia</taxon>
        <taxon>Eubacteriales</taxon>
        <taxon>Heliobacteriaceae</taxon>
        <taxon>Heliobacterium</taxon>
    </lineage>
</organism>
<feature type="active site" description="Nucleophile" evidence="8">
    <location>
        <position position="270"/>
    </location>
</feature>
<dbReference type="Pfam" id="PF00984">
    <property type="entry name" value="UDPG_MGDP_dh"/>
    <property type="match status" value="1"/>
</dbReference>
<feature type="binding site" evidence="9">
    <location>
        <position position="267"/>
    </location>
    <ligand>
        <name>substrate</name>
    </ligand>
</feature>
<dbReference type="SUPFAM" id="SSF48179">
    <property type="entry name" value="6-phosphogluconate dehydrogenase C-terminal domain-like"/>
    <property type="match status" value="1"/>
</dbReference>
<comment type="similarity">
    <text evidence="2 7">Belongs to the UDP-glucose/GDP-mannose dehydrogenase family.</text>
</comment>
<reference evidence="12 13" key="1">
    <citation type="submission" date="2019-11" db="EMBL/GenBank/DDBJ databases">
        <title>Whole-genome sequence of a the green, strictly anaerobic photosynthetic bacterium Heliobacillus mobilis DSM 6151.</title>
        <authorList>
            <person name="Kyndt J.A."/>
            <person name="Meyer T.E."/>
        </authorList>
    </citation>
    <scope>NUCLEOTIDE SEQUENCE [LARGE SCALE GENOMIC DNA]</scope>
    <source>
        <strain evidence="12 13">DSM 6151</strain>
    </source>
</reference>
<dbReference type="InterPro" id="IPR036220">
    <property type="entry name" value="UDP-Glc/GDP-Man_DH_C_sf"/>
</dbReference>
<dbReference type="SMART" id="SM00984">
    <property type="entry name" value="UDPG_MGDP_dh_C"/>
    <property type="match status" value="1"/>
</dbReference>
<feature type="binding site" evidence="10">
    <location>
        <position position="124"/>
    </location>
    <ligand>
        <name>NAD(+)</name>
        <dbReference type="ChEBI" id="CHEBI:57540"/>
    </ligand>
</feature>
<dbReference type="RefSeq" id="WP_155476790.1">
    <property type="nucleotide sequence ID" value="NZ_WNKU01000013.1"/>
</dbReference>
<dbReference type="GO" id="GO:0000271">
    <property type="term" value="P:polysaccharide biosynthetic process"/>
    <property type="evidence" value="ECO:0007669"/>
    <property type="project" value="InterPro"/>
</dbReference>
<keyword evidence="13" id="KW-1185">Reference proteome</keyword>
<evidence type="ECO:0000256" key="10">
    <source>
        <dbReference type="PIRSR" id="PIRSR500134-3"/>
    </source>
</evidence>
<dbReference type="EC" id="1.1.1.22" evidence="3 7"/>
<keyword evidence="4 7" id="KW-0560">Oxidoreductase</keyword>
<dbReference type="InterPro" id="IPR008927">
    <property type="entry name" value="6-PGluconate_DH-like_C_sf"/>
</dbReference>
<dbReference type="Gene3D" id="3.40.50.720">
    <property type="entry name" value="NAD(P)-binding Rossmann-like Domain"/>
    <property type="match status" value="2"/>
</dbReference>
<dbReference type="InterPro" id="IPR014026">
    <property type="entry name" value="UDP-Glc/GDP-Man_DH_dimer"/>
</dbReference>
<dbReference type="Pfam" id="PF03720">
    <property type="entry name" value="UDPG_MGDP_dh_C"/>
    <property type="match status" value="1"/>
</dbReference>
<evidence type="ECO:0000256" key="1">
    <source>
        <dbReference type="ARBA" id="ARBA00004701"/>
    </source>
</evidence>
<feature type="binding site" evidence="10">
    <location>
        <position position="86"/>
    </location>
    <ligand>
        <name>NAD(+)</name>
        <dbReference type="ChEBI" id="CHEBI:57540"/>
    </ligand>
</feature>
<dbReference type="InterPro" id="IPR014027">
    <property type="entry name" value="UDP-Glc/GDP-Man_DH_C"/>
</dbReference>
<dbReference type="GO" id="GO:0006065">
    <property type="term" value="P:UDP-glucuronate biosynthetic process"/>
    <property type="evidence" value="ECO:0007669"/>
    <property type="project" value="UniProtKB-UniPathway"/>
</dbReference>
<evidence type="ECO:0000259" key="11">
    <source>
        <dbReference type="SMART" id="SM00984"/>
    </source>
</evidence>
<proteinExistence type="inferred from homology"/>
<dbReference type="PANTHER" id="PTHR43750:SF3">
    <property type="entry name" value="UDP-GLUCOSE 6-DEHYDROGENASE TUAD"/>
    <property type="match status" value="1"/>
</dbReference>
<evidence type="ECO:0000256" key="5">
    <source>
        <dbReference type="ARBA" id="ARBA00023027"/>
    </source>
</evidence>
<dbReference type="GO" id="GO:0003979">
    <property type="term" value="F:UDP-glucose 6-dehydrogenase activity"/>
    <property type="evidence" value="ECO:0007669"/>
    <property type="project" value="UniProtKB-EC"/>
</dbReference>
<dbReference type="PIRSF" id="PIRSF500134">
    <property type="entry name" value="UDPglc_DH_bac"/>
    <property type="match status" value="1"/>
</dbReference>
<feature type="domain" description="UDP-glucose/GDP-mannose dehydrogenase C-terminal" evidence="11">
    <location>
        <begin position="321"/>
        <end position="425"/>
    </location>
</feature>
<dbReference type="Pfam" id="PF03721">
    <property type="entry name" value="UDPG_MGDP_dh_N"/>
    <property type="match status" value="1"/>
</dbReference>
<dbReference type="PANTHER" id="PTHR43750">
    <property type="entry name" value="UDP-GLUCOSE 6-DEHYDROGENASE TUAD"/>
    <property type="match status" value="1"/>
</dbReference>
<dbReference type="SUPFAM" id="SSF52413">
    <property type="entry name" value="UDP-glucose/GDP-mannose dehydrogenase C-terminal domain"/>
    <property type="match status" value="1"/>
</dbReference>
<evidence type="ECO:0000256" key="4">
    <source>
        <dbReference type="ARBA" id="ARBA00023002"/>
    </source>
</evidence>
<dbReference type="EMBL" id="WNKU01000013">
    <property type="protein sequence ID" value="MTV49694.1"/>
    <property type="molecule type" value="Genomic_DNA"/>
</dbReference>
<gene>
    <name evidence="12" type="ORF">GJ688_11980</name>
</gene>
<feature type="binding site" evidence="9">
    <location>
        <position position="328"/>
    </location>
    <ligand>
        <name>substrate</name>
    </ligand>
</feature>
<feature type="binding site" evidence="10">
    <location>
        <position position="32"/>
    </location>
    <ligand>
        <name>NAD(+)</name>
        <dbReference type="ChEBI" id="CHEBI:57540"/>
    </ligand>
</feature>
<name>A0A6I3SLA8_HELMO</name>
<dbReference type="InterPro" id="IPR036291">
    <property type="entry name" value="NAD(P)-bd_dom_sf"/>
</dbReference>
<evidence type="ECO:0000256" key="7">
    <source>
        <dbReference type="PIRNR" id="PIRNR000124"/>
    </source>
</evidence>
<comment type="catalytic activity">
    <reaction evidence="6 7">
        <text>UDP-alpha-D-glucose + 2 NAD(+) + H2O = UDP-alpha-D-glucuronate + 2 NADH + 3 H(+)</text>
        <dbReference type="Rhea" id="RHEA:23596"/>
        <dbReference type="ChEBI" id="CHEBI:15377"/>
        <dbReference type="ChEBI" id="CHEBI:15378"/>
        <dbReference type="ChEBI" id="CHEBI:57540"/>
        <dbReference type="ChEBI" id="CHEBI:57945"/>
        <dbReference type="ChEBI" id="CHEBI:58052"/>
        <dbReference type="ChEBI" id="CHEBI:58885"/>
        <dbReference type="EC" id="1.1.1.22"/>
    </reaction>
</comment>
<comment type="pathway">
    <text evidence="1">Nucleotide-sugar biosynthesis; UDP-alpha-D-glucuronate biosynthesis; UDP-alpha-D-glucuronate from UDP-alpha-D-glucose: step 1/1.</text>
</comment>
<evidence type="ECO:0000313" key="13">
    <source>
        <dbReference type="Proteomes" id="UP000430670"/>
    </source>
</evidence>
<dbReference type="GO" id="GO:0051287">
    <property type="term" value="F:NAD binding"/>
    <property type="evidence" value="ECO:0007669"/>
    <property type="project" value="InterPro"/>
</dbReference>
<dbReference type="InterPro" id="IPR017476">
    <property type="entry name" value="UDP-Glc/GDP-Man"/>
</dbReference>
<accession>A0A6I3SLA8</accession>
<dbReference type="Gene3D" id="1.20.5.100">
    <property type="entry name" value="Cytochrome c1, transmembrane anchor, C-terminal"/>
    <property type="match status" value="1"/>
</dbReference>
<dbReference type="Proteomes" id="UP000430670">
    <property type="component" value="Unassembled WGS sequence"/>
</dbReference>
<evidence type="ECO:0000256" key="6">
    <source>
        <dbReference type="ARBA" id="ARBA00047473"/>
    </source>
</evidence>
<evidence type="ECO:0000256" key="3">
    <source>
        <dbReference type="ARBA" id="ARBA00012954"/>
    </source>
</evidence>
<evidence type="ECO:0000256" key="9">
    <source>
        <dbReference type="PIRSR" id="PIRSR500134-2"/>
    </source>
</evidence>
<evidence type="ECO:0000256" key="8">
    <source>
        <dbReference type="PIRSR" id="PIRSR500134-1"/>
    </source>
</evidence>